<sequence length="102" mass="11076">MPTMDASPHAPPVPSSLSGHAHKCSTGMRFGAFSSTPKCCLVVCLREARQIPDLTSSLKHSYRFTSKGMELMAEKGRRLLASRVHPDEPKAKRLGVSEATPN</sequence>
<reference evidence="3" key="2">
    <citation type="journal article" date="2011" name="Proc. Natl. Acad. Sci. U.S.A.">
        <title>Obligate biotrophy features unraveled by the genomic analysis of rust fungi.</title>
        <authorList>
            <person name="Duplessis S."/>
            <person name="Cuomo C.A."/>
            <person name="Lin Y.-C."/>
            <person name="Aerts A."/>
            <person name="Tisserant E."/>
            <person name="Veneault-Fourrey C."/>
            <person name="Joly D.L."/>
            <person name="Hacquard S."/>
            <person name="Amselem J."/>
            <person name="Cantarel B.L."/>
            <person name="Chiu R."/>
            <person name="Coutinho P.M."/>
            <person name="Feau N."/>
            <person name="Field M."/>
            <person name="Frey P."/>
            <person name="Gelhaye E."/>
            <person name="Goldberg J."/>
            <person name="Grabherr M.G."/>
            <person name="Kodira C.D."/>
            <person name="Kohler A."/>
            <person name="Kuees U."/>
            <person name="Lindquist E.A."/>
            <person name="Lucas S.M."/>
            <person name="Mago R."/>
            <person name="Mauceli E."/>
            <person name="Morin E."/>
            <person name="Murat C."/>
            <person name="Pangilinan J.L."/>
            <person name="Park R."/>
            <person name="Pearson M."/>
            <person name="Quesneville H."/>
            <person name="Rouhier N."/>
            <person name="Sakthikumar S."/>
            <person name="Salamov A.A."/>
            <person name="Schmutz J."/>
            <person name="Selles B."/>
            <person name="Shapiro H."/>
            <person name="Tanguay P."/>
            <person name="Tuskan G.A."/>
            <person name="Henrissat B."/>
            <person name="Van de Peer Y."/>
            <person name="Rouze P."/>
            <person name="Ellis J.G."/>
            <person name="Dodds P.N."/>
            <person name="Schein J.E."/>
            <person name="Zhong S."/>
            <person name="Hamelin R.C."/>
            <person name="Grigoriev I.V."/>
            <person name="Szabo L.J."/>
            <person name="Martin F."/>
        </authorList>
    </citation>
    <scope>NUCLEOTIDE SEQUENCE [LARGE SCALE GENOMIC DNA]</scope>
    <source>
        <strain evidence="3">CRL 75-36-700-3 / race SCCL</strain>
    </source>
</reference>
<keyword evidence="3" id="KW-1185">Reference proteome</keyword>
<dbReference type="GeneID" id="10533025"/>
<reference key="1">
    <citation type="submission" date="2007-01" db="EMBL/GenBank/DDBJ databases">
        <title>The Genome Sequence of Puccinia graminis f. sp. tritici Strain CRL 75-36-700-3.</title>
        <authorList>
            <consortium name="The Broad Institute Genome Sequencing Platform"/>
            <person name="Birren B."/>
            <person name="Lander E."/>
            <person name="Galagan J."/>
            <person name="Nusbaum C."/>
            <person name="Devon K."/>
            <person name="Cuomo C."/>
            <person name="Jaffe D."/>
            <person name="Butler J."/>
            <person name="Alvarez P."/>
            <person name="Gnerre S."/>
            <person name="Grabherr M."/>
            <person name="Mauceli E."/>
            <person name="Brockman W."/>
            <person name="Young S."/>
            <person name="LaButti K."/>
            <person name="Sykes S."/>
            <person name="DeCaprio D."/>
            <person name="Crawford M."/>
            <person name="Koehrsen M."/>
            <person name="Engels R."/>
            <person name="Montgomery P."/>
            <person name="Pearson M."/>
            <person name="Howarth C."/>
            <person name="Larson L."/>
            <person name="White J."/>
            <person name="Zeng Q."/>
            <person name="Kodira C."/>
            <person name="Yandava C."/>
            <person name="Alvarado L."/>
            <person name="O'Leary S."/>
            <person name="Szabo L."/>
            <person name="Dean R."/>
            <person name="Schein J."/>
        </authorList>
    </citation>
    <scope>NUCLEOTIDE SEQUENCE</scope>
    <source>
        <strain>CRL 75-36-700-3</strain>
    </source>
</reference>
<gene>
    <name evidence="2" type="ORF">PGTG_01278</name>
</gene>
<evidence type="ECO:0000256" key="1">
    <source>
        <dbReference type="SAM" id="MobiDB-lite"/>
    </source>
</evidence>
<feature type="region of interest" description="Disordered" evidence="1">
    <location>
        <begin position="82"/>
        <end position="102"/>
    </location>
</feature>
<dbReference type="VEuPathDB" id="FungiDB:PGTG_01278"/>
<dbReference type="EMBL" id="DS178264">
    <property type="protein sequence ID" value="EFP75947.2"/>
    <property type="molecule type" value="Genomic_DNA"/>
</dbReference>
<dbReference type="AlphaFoldDB" id="E3JV72"/>
<proteinExistence type="predicted"/>
<dbReference type="Proteomes" id="UP000008783">
    <property type="component" value="Unassembled WGS sequence"/>
</dbReference>
<protein>
    <submittedName>
        <fullName evidence="2">Uncharacterized protein</fullName>
    </submittedName>
</protein>
<dbReference type="InParanoid" id="E3JV72"/>
<organism evidence="2 3">
    <name type="scientific">Puccinia graminis f. sp. tritici (strain CRL 75-36-700-3 / race SCCL)</name>
    <name type="common">Black stem rust fungus</name>
    <dbReference type="NCBI Taxonomy" id="418459"/>
    <lineage>
        <taxon>Eukaryota</taxon>
        <taxon>Fungi</taxon>
        <taxon>Dikarya</taxon>
        <taxon>Basidiomycota</taxon>
        <taxon>Pucciniomycotina</taxon>
        <taxon>Pucciniomycetes</taxon>
        <taxon>Pucciniales</taxon>
        <taxon>Pucciniaceae</taxon>
        <taxon>Puccinia</taxon>
    </lineage>
</organism>
<feature type="region of interest" description="Disordered" evidence="1">
    <location>
        <begin position="1"/>
        <end position="21"/>
    </location>
</feature>
<dbReference type="OrthoDB" id="2495818at2759"/>
<name>E3JV72_PUCGT</name>
<evidence type="ECO:0000313" key="3">
    <source>
        <dbReference type="Proteomes" id="UP000008783"/>
    </source>
</evidence>
<dbReference type="RefSeq" id="XP_003320366.2">
    <property type="nucleotide sequence ID" value="XM_003320318.2"/>
</dbReference>
<dbReference type="HOGENOM" id="CLU_156039_0_0_1"/>
<evidence type="ECO:0000313" key="2">
    <source>
        <dbReference type="EMBL" id="EFP75947.2"/>
    </source>
</evidence>
<accession>E3JV72</accession>
<dbReference type="KEGG" id="pgr:PGTG_01278"/>